<feature type="compositionally biased region" description="Low complexity" evidence="6">
    <location>
        <begin position="330"/>
        <end position="346"/>
    </location>
</feature>
<dbReference type="InterPro" id="IPR001926">
    <property type="entry name" value="TrpB-like_PALP"/>
</dbReference>
<dbReference type="PANTHER" id="PTHR43780">
    <property type="entry name" value="1-AMINOCYCLOPROPANE-1-CARBOXYLATE DEAMINASE-RELATED"/>
    <property type="match status" value="1"/>
</dbReference>
<accession>A0A809R5Y8</accession>
<feature type="region of interest" description="Disordered" evidence="6">
    <location>
        <begin position="325"/>
        <end position="346"/>
    </location>
</feature>
<gene>
    <name evidence="8" type="ORF">NPRO_05040</name>
</gene>
<comment type="cofactor">
    <cofactor evidence="1">
        <name>pyridoxal 5'-phosphate</name>
        <dbReference type="ChEBI" id="CHEBI:597326"/>
    </cofactor>
</comment>
<proteinExistence type="inferred from homology"/>
<evidence type="ECO:0000256" key="2">
    <source>
        <dbReference type="ARBA" id="ARBA00008639"/>
    </source>
</evidence>
<dbReference type="EMBL" id="AP021858">
    <property type="protein sequence ID" value="BBO22909.1"/>
    <property type="molecule type" value="Genomic_DNA"/>
</dbReference>
<organism evidence="8 9">
    <name type="scientific">Candidatus Nitrosymbiomonas proteolyticus</name>
    <dbReference type="NCBI Taxonomy" id="2608984"/>
    <lineage>
        <taxon>Bacteria</taxon>
        <taxon>Bacillati</taxon>
        <taxon>Armatimonadota</taxon>
        <taxon>Armatimonadota incertae sedis</taxon>
        <taxon>Candidatus Nitrosymbiomonas</taxon>
    </lineage>
</organism>
<dbReference type="Proteomes" id="UP000662873">
    <property type="component" value="Chromosome"/>
</dbReference>
<evidence type="ECO:0000256" key="5">
    <source>
        <dbReference type="PIRSR" id="PIRSR006278-2"/>
    </source>
</evidence>
<dbReference type="GO" id="GO:0019148">
    <property type="term" value="F:D-cysteine desulfhydrase activity"/>
    <property type="evidence" value="ECO:0007669"/>
    <property type="project" value="TreeGrafter"/>
</dbReference>
<protein>
    <submittedName>
        <fullName evidence="8">D-cysteine desulfhydrase</fullName>
    </submittedName>
</protein>
<evidence type="ECO:0000256" key="3">
    <source>
        <dbReference type="ARBA" id="ARBA00022898"/>
    </source>
</evidence>
<reference evidence="8" key="1">
    <citation type="journal article" name="DNA Res.">
        <title>The physiological potential of anammox bacteria as revealed by their core genome structure.</title>
        <authorList>
            <person name="Okubo T."/>
            <person name="Toyoda A."/>
            <person name="Fukuhara K."/>
            <person name="Uchiyama I."/>
            <person name="Harigaya Y."/>
            <person name="Kuroiwa M."/>
            <person name="Suzuki T."/>
            <person name="Murakami Y."/>
            <person name="Suwa Y."/>
            <person name="Takami H."/>
        </authorList>
    </citation>
    <scope>NUCLEOTIDE SEQUENCE</scope>
    <source>
        <strain evidence="8">317325-2</strain>
    </source>
</reference>
<dbReference type="KEGG" id="npy:NPRO_05040"/>
<evidence type="ECO:0000313" key="8">
    <source>
        <dbReference type="EMBL" id="BBO22909.1"/>
    </source>
</evidence>
<dbReference type="PIRSF" id="PIRSF006278">
    <property type="entry name" value="ACCD_DCysDesulf"/>
    <property type="match status" value="1"/>
</dbReference>
<dbReference type="InterPro" id="IPR027278">
    <property type="entry name" value="ACCD_DCysDesulf"/>
</dbReference>
<feature type="active site" description="Nucleophile" evidence="4">
    <location>
        <position position="73"/>
    </location>
</feature>
<keyword evidence="3 5" id="KW-0663">Pyridoxal phosphate</keyword>
<sequence>MPRPDRIELILKPTPCHPLLRASERLGIELWVKRDDLTGFALGGNKGRKLEYLMADVLRTGADVVVASGAAQSNFVRQLGAACARFGIRCVAAVMDLPFYVAAGKPASPGLSKDGGNVLLDAMLGVELRYFEDGDWKDLEVHSIRVAEELASQGLRVYRMAVGGSSVLSALAFREAAQEAQSQGGDFDGIVTPSSSGSTHAGIAYHFAGSSTRVIGISADPDPENVLAHDIAELCAQLDSLLGERRGVRLDQIDLRQDWAGEGYSVPSEAGARANEFLARAEGLFLDPVYTSKAFAGLMELARTGELRGKTLFWHTGGHPTIFTAPGWTASPLEPSESASSQGKGS</sequence>
<dbReference type="InterPro" id="IPR036052">
    <property type="entry name" value="TrpB-like_PALP_sf"/>
</dbReference>
<comment type="similarity">
    <text evidence="2">Belongs to the ACC deaminase/D-cysteine desulfhydrase family.</text>
</comment>
<feature type="modified residue" description="N6-(pyridoxal phosphate)lysine" evidence="5">
    <location>
        <position position="46"/>
    </location>
</feature>
<evidence type="ECO:0000256" key="4">
    <source>
        <dbReference type="PIRSR" id="PIRSR006278-1"/>
    </source>
</evidence>
<name>A0A809R5Y8_9BACT</name>
<feature type="domain" description="Tryptophan synthase beta chain-like PALP" evidence="7">
    <location>
        <begin position="8"/>
        <end position="317"/>
    </location>
</feature>
<evidence type="ECO:0000313" key="9">
    <source>
        <dbReference type="Proteomes" id="UP000662873"/>
    </source>
</evidence>
<evidence type="ECO:0000256" key="6">
    <source>
        <dbReference type="SAM" id="MobiDB-lite"/>
    </source>
</evidence>
<evidence type="ECO:0000256" key="1">
    <source>
        <dbReference type="ARBA" id="ARBA00001933"/>
    </source>
</evidence>
<dbReference type="GO" id="GO:1901605">
    <property type="term" value="P:alpha-amino acid metabolic process"/>
    <property type="evidence" value="ECO:0007669"/>
    <property type="project" value="UniProtKB-ARBA"/>
</dbReference>
<dbReference type="Pfam" id="PF00291">
    <property type="entry name" value="PALP"/>
    <property type="match status" value="1"/>
</dbReference>
<dbReference type="Gene3D" id="3.40.50.1100">
    <property type="match status" value="2"/>
</dbReference>
<dbReference type="SUPFAM" id="SSF53686">
    <property type="entry name" value="Tryptophan synthase beta subunit-like PLP-dependent enzymes"/>
    <property type="match status" value="1"/>
</dbReference>
<evidence type="ECO:0000259" key="7">
    <source>
        <dbReference type="Pfam" id="PF00291"/>
    </source>
</evidence>
<dbReference type="AlphaFoldDB" id="A0A809R5Y8"/>
<dbReference type="PANTHER" id="PTHR43780:SF2">
    <property type="entry name" value="1-AMINOCYCLOPROPANE-1-CARBOXYLATE DEAMINASE-RELATED"/>
    <property type="match status" value="1"/>
</dbReference>